<keyword evidence="5" id="KW-1185">Reference proteome</keyword>
<name>X7EK35_9RHOB</name>
<evidence type="ECO:0000259" key="3">
    <source>
        <dbReference type="Pfam" id="PF01471"/>
    </source>
</evidence>
<feature type="region of interest" description="Disordered" evidence="1">
    <location>
        <begin position="353"/>
        <end position="385"/>
    </location>
</feature>
<keyword evidence="2" id="KW-0732">Signal</keyword>
<protein>
    <recommendedName>
        <fullName evidence="3">Peptidoglycan binding-like domain-containing protein</fullName>
    </recommendedName>
</protein>
<dbReference type="SUPFAM" id="SSF47090">
    <property type="entry name" value="PGBD-like"/>
    <property type="match status" value="2"/>
</dbReference>
<dbReference type="Gene3D" id="1.25.40.10">
    <property type="entry name" value="Tetratricopeptide repeat domain"/>
    <property type="match status" value="1"/>
</dbReference>
<feature type="domain" description="Peptidoglycan binding-like" evidence="3">
    <location>
        <begin position="500"/>
        <end position="554"/>
    </location>
</feature>
<dbReference type="Gene3D" id="1.10.101.10">
    <property type="entry name" value="PGBD-like superfamily/PGBD"/>
    <property type="match status" value="2"/>
</dbReference>
<dbReference type="InterPro" id="IPR036365">
    <property type="entry name" value="PGBD-like_sf"/>
</dbReference>
<dbReference type="InterPro" id="IPR011990">
    <property type="entry name" value="TPR-like_helical_dom_sf"/>
</dbReference>
<feature type="signal peptide" evidence="2">
    <location>
        <begin position="1"/>
        <end position="20"/>
    </location>
</feature>
<dbReference type="eggNOG" id="COG4249">
    <property type="taxonomic scope" value="Bacteria"/>
</dbReference>
<feature type="compositionally biased region" description="Basic and acidic residues" evidence="1">
    <location>
        <begin position="356"/>
        <end position="383"/>
    </location>
</feature>
<evidence type="ECO:0000256" key="1">
    <source>
        <dbReference type="SAM" id="MobiDB-lite"/>
    </source>
</evidence>
<dbReference type="Gene3D" id="3.40.50.1460">
    <property type="match status" value="1"/>
</dbReference>
<accession>X7EK35</accession>
<dbReference type="Proteomes" id="UP000022447">
    <property type="component" value="Unassembled WGS sequence"/>
</dbReference>
<dbReference type="eggNOG" id="COG3409">
    <property type="taxonomic scope" value="Bacteria"/>
</dbReference>
<evidence type="ECO:0000313" key="5">
    <source>
        <dbReference type="Proteomes" id="UP000022447"/>
    </source>
</evidence>
<dbReference type="Pfam" id="PF01471">
    <property type="entry name" value="PG_binding_1"/>
    <property type="match status" value="2"/>
</dbReference>
<feature type="region of interest" description="Disordered" evidence="1">
    <location>
        <begin position="466"/>
        <end position="494"/>
    </location>
</feature>
<feature type="chain" id="PRO_5004977764" description="Peptidoglycan binding-like domain-containing protein" evidence="2">
    <location>
        <begin position="21"/>
        <end position="562"/>
    </location>
</feature>
<dbReference type="InterPro" id="IPR002477">
    <property type="entry name" value="Peptidoglycan-bd-like"/>
</dbReference>
<dbReference type="InterPro" id="IPR036366">
    <property type="entry name" value="PGBDSf"/>
</dbReference>
<dbReference type="SUPFAM" id="SSF52129">
    <property type="entry name" value="Caspase-like"/>
    <property type="match status" value="1"/>
</dbReference>
<dbReference type="InterPro" id="IPR029030">
    <property type="entry name" value="Caspase-like_dom_sf"/>
</dbReference>
<proteinExistence type="predicted"/>
<sequence>MIRHLTAAALIALAPGSVLAAGDALVLANGEYEELPRLAGANRVLAGASALEERGFDVVRRVEGTAGEMRESVAQFVAGLEDDATHVAVVLSGRFVHSASETYLLSVDIADPVDEAGVLTDAVSVSSLLGILAEFSGQAVLLLAEDDMAPLEGARFLSAGSGEIDPPQGVSLVRGTPREIEQLVRDDLARPQRNFVEAVSDAGLDLEGYAPSELIFVTQAMADEAASGGEPDDRGEARLWSSVTERDDIAGYETYLSAYPEGPNAAEARNRIAELRDAPRRRAEETEAALNLSRSERQEVQGDLTTLDYDTRGVDGIFGEGSRRAISRWQDANGEDATGYLTEAQVDRIAAQAQRAEAEQARRAEEERRERQRRDDAYWRDLGDNPDAQALRGYIDRFPNGSHVQEAKQRLNRLEDNAREQAAERDRNAFDHARDADTVKAYGRYLDEWPNGAFVGRAQDRIAALRDAQKPKNENKNNGNGGDGNSRAAAEEQSLTLPQPARALAEQRLSSMGFDAGVPDGNFDANTRKALRRYQDARGIPVSGYLDRATAQQLLQDSIFGR</sequence>
<evidence type="ECO:0000313" key="4">
    <source>
        <dbReference type="EMBL" id="ETX16250.1"/>
    </source>
</evidence>
<dbReference type="EMBL" id="JALZ01000002">
    <property type="protein sequence ID" value="ETX16250.1"/>
    <property type="molecule type" value="Genomic_DNA"/>
</dbReference>
<organism evidence="4 5">
    <name type="scientific">Roseivivax halodurans JCM 10272</name>
    <dbReference type="NCBI Taxonomy" id="1449350"/>
    <lineage>
        <taxon>Bacteria</taxon>
        <taxon>Pseudomonadati</taxon>
        <taxon>Pseudomonadota</taxon>
        <taxon>Alphaproteobacteria</taxon>
        <taxon>Rhodobacterales</taxon>
        <taxon>Roseobacteraceae</taxon>
        <taxon>Roseivivax</taxon>
    </lineage>
</organism>
<reference evidence="4 5" key="1">
    <citation type="submission" date="2014-01" db="EMBL/GenBank/DDBJ databases">
        <title>Roseivivax halodurans JCM 10272 Genome Sequencing.</title>
        <authorList>
            <person name="Lai Q."/>
            <person name="Li G."/>
            <person name="Shao Z."/>
        </authorList>
    </citation>
    <scope>NUCLEOTIDE SEQUENCE [LARGE SCALE GENOMIC DNA]</scope>
    <source>
        <strain evidence="4 5">JCM 10272</strain>
    </source>
</reference>
<dbReference type="RefSeq" id="WP_037258344.1">
    <property type="nucleotide sequence ID" value="NZ_JALZ01000002.1"/>
</dbReference>
<gene>
    <name evidence="4" type="ORF">OCH239_07495</name>
</gene>
<evidence type="ECO:0000256" key="2">
    <source>
        <dbReference type="SAM" id="SignalP"/>
    </source>
</evidence>
<feature type="domain" description="Peptidoglycan binding-like" evidence="3">
    <location>
        <begin position="294"/>
        <end position="348"/>
    </location>
</feature>
<feature type="compositionally biased region" description="Basic and acidic residues" evidence="1">
    <location>
        <begin position="466"/>
        <end position="475"/>
    </location>
</feature>
<dbReference type="AlphaFoldDB" id="X7EK35"/>
<dbReference type="OrthoDB" id="8092964at2"/>
<dbReference type="STRING" id="1449350.OCH239_07495"/>
<comment type="caution">
    <text evidence="4">The sequence shown here is derived from an EMBL/GenBank/DDBJ whole genome shotgun (WGS) entry which is preliminary data.</text>
</comment>